<keyword evidence="2" id="KW-1185">Reference proteome</keyword>
<protein>
    <submittedName>
        <fullName evidence="1">Uncharacterized protein</fullName>
    </submittedName>
</protein>
<proteinExistence type="predicted"/>
<dbReference type="RefSeq" id="WP_335735344.1">
    <property type="nucleotide sequence ID" value="NZ_JALAAR010000004.1"/>
</dbReference>
<comment type="caution">
    <text evidence="1">The sequence shown here is derived from an EMBL/GenBank/DDBJ whole genome shotgun (WGS) entry which is preliminary data.</text>
</comment>
<sequence>MKGIMDENSKMQNASSKSSTVILSFVTMLVCIGLLMNPSVSFASWDAEWDSDEPDDEIEEIIVEGPNYFDRYGWSTACTGMGCQEYLSDLQNQLNEQIITMNRQAVEEIGEEFFNSSEDAENEETCANGYTQREIADHMVEALINVAEAESAWGSYIDLEATVLVGYFTFTGPGGSGFGATVGAAYKIIMSTMLSSVSNSARERLLSEYQAANATCG</sequence>
<reference evidence="1 2" key="1">
    <citation type="journal article" date="2023" name="Ecotoxicol. Environ. Saf.">
        <title>Mercury remediation potential of mercury-resistant strain Rheinheimera metallidurans sp. nov. isolated from a municipal waste dumping site.</title>
        <authorList>
            <person name="Yadav V."/>
            <person name="Manjhi A."/>
            <person name="Vadakedath N."/>
        </authorList>
    </citation>
    <scope>NUCLEOTIDE SEQUENCE [LARGE SCALE GENOMIC DNA]</scope>
    <source>
        <strain evidence="1 2">E-49</strain>
    </source>
</reference>
<dbReference type="Proteomes" id="UP001375382">
    <property type="component" value="Unassembled WGS sequence"/>
</dbReference>
<name>A0ABU8C4T3_9GAMM</name>
<accession>A0ABU8C4T3</accession>
<organism evidence="1 2">
    <name type="scientific">Rheinheimera muenzenbergensis</name>
    <dbReference type="NCBI Taxonomy" id="1193628"/>
    <lineage>
        <taxon>Bacteria</taxon>
        <taxon>Pseudomonadati</taxon>
        <taxon>Pseudomonadota</taxon>
        <taxon>Gammaproteobacteria</taxon>
        <taxon>Chromatiales</taxon>
        <taxon>Chromatiaceae</taxon>
        <taxon>Rheinheimera</taxon>
    </lineage>
</organism>
<evidence type="ECO:0000313" key="2">
    <source>
        <dbReference type="Proteomes" id="UP001375382"/>
    </source>
</evidence>
<evidence type="ECO:0000313" key="1">
    <source>
        <dbReference type="EMBL" id="MEH8016932.1"/>
    </source>
</evidence>
<gene>
    <name evidence="1" type="ORF">MN202_06805</name>
</gene>
<dbReference type="EMBL" id="JALAAR010000004">
    <property type="protein sequence ID" value="MEH8016932.1"/>
    <property type="molecule type" value="Genomic_DNA"/>
</dbReference>